<name>A0A9K3DA59_9EUKA</name>
<feature type="compositionally biased region" description="Polar residues" evidence="1">
    <location>
        <begin position="91"/>
        <end position="111"/>
    </location>
</feature>
<accession>A0A9K3DA59</accession>
<feature type="non-terminal residue" evidence="2">
    <location>
        <position position="1"/>
    </location>
</feature>
<evidence type="ECO:0000256" key="1">
    <source>
        <dbReference type="SAM" id="MobiDB-lite"/>
    </source>
</evidence>
<dbReference type="Proteomes" id="UP000265618">
    <property type="component" value="Unassembled WGS sequence"/>
</dbReference>
<proteinExistence type="predicted"/>
<evidence type="ECO:0000313" key="3">
    <source>
        <dbReference type="Proteomes" id="UP000265618"/>
    </source>
</evidence>
<feature type="compositionally biased region" description="Basic and acidic residues" evidence="1">
    <location>
        <begin position="50"/>
        <end position="62"/>
    </location>
</feature>
<feature type="compositionally biased region" description="Basic and acidic residues" evidence="1">
    <location>
        <begin position="78"/>
        <end position="89"/>
    </location>
</feature>
<sequence>VQADLRAKDREIVSMARRESELRLEVVRLRGSVRAAESVRHSSVMSPAERGIERDRTLRESEGGGLRVGSPLAEMETLNERERERERTVTPEASLSLSPSAQTWPSPSQPMAASPYVPPSFIPSTTTTPSLPPAVARERLVDSYLAQQDLGEDEEGEYIRQMESMGRDRLGDPIGREDFTTFKPA</sequence>
<protein>
    <submittedName>
        <fullName evidence="2">Uncharacterized protein</fullName>
    </submittedName>
</protein>
<evidence type="ECO:0000313" key="2">
    <source>
        <dbReference type="EMBL" id="GIQ91175.1"/>
    </source>
</evidence>
<keyword evidence="3" id="KW-1185">Reference proteome</keyword>
<comment type="caution">
    <text evidence="2">The sequence shown here is derived from an EMBL/GenBank/DDBJ whole genome shotgun (WGS) entry which is preliminary data.</text>
</comment>
<dbReference type="EMBL" id="BDIP01007273">
    <property type="protein sequence ID" value="GIQ91175.1"/>
    <property type="molecule type" value="Genomic_DNA"/>
</dbReference>
<dbReference type="AlphaFoldDB" id="A0A9K3DA59"/>
<organism evidence="2 3">
    <name type="scientific">Kipferlia bialata</name>
    <dbReference type="NCBI Taxonomy" id="797122"/>
    <lineage>
        <taxon>Eukaryota</taxon>
        <taxon>Metamonada</taxon>
        <taxon>Carpediemonas-like organisms</taxon>
        <taxon>Kipferlia</taxon>
    </lineage>
</organism>
<gene>
    <name evidence="2" type="ORF">KIPB_014311</name>
</gene>
<reference evidence="2 3" key="1">
    <citation type="journal article" date="2018" name="PLoS ONE">
        <title>The draft genome of Kipferlia bialata reveals reductive genome evolution in fornicate parasites.</title>
        <authorList>
            <person name="Tanifuji G."/>
            <person name="Takabayashi S."/>
            <person name="Kume K."/>
            <person name="Takagi M."/>
            <person name="Nakayama T."/>
            <person name="Kamikawa R."/>
            <person name="Inagaki Y."/>
            <person name="Hashimoto T."/>
        </authorList>
    </citation>
    <scope>NUCLEOTIDE SEQUENCE [LARGE SCALE GENOMIC DNA]</scope>
    <source>
        <strain evidence="2">NY0173</strain>
    </source>
</reference>
<feature type="region of interest" description="Disordered" evidence="1">
    <location>
        <begin position="35"/>
        <end position="135"/>
    </location>
</feature>
<feature type="region of interest" description="Disordered" evidence="1">
    <location>
        <begin position="162"/>
        <end position="185"/>
    </location>
</feature>